<dbReference type="Gene3D" id="3.40.50.1110">
    <property type="entry name" value="SGNH hydrolase"/>
    <property type="match status" value="1"/>
</dbReference>
<keyword evidence="2" id="KW-0378">Hydrolase</keyword>
<dbReference type="GO" id="GO:0016788">
    <property type="term" value="F:hydrolase activity, acting on ester bonds"/>
    <property type="evidence" value="ECO:0007669"/>
    <property type="project" value="UniProtKB-ARBA"/>
</dbReference>
<protein>
    <submittedName>
        <fullName evidence="5">Lysophospholipase L1-like esterase</fullName>
    </submittedName>
</protein>
<dbReference type="CDD" id="cd01821">
    <property type="entry name" value="Rhamnogalacturan_acetylesterase_like"/>
    <property type="match status" value="1"/>
</dbReference>
<dbReference type="SUPFAM" id="SSF52266">
    <property type="entry name" value="SGNH hydrolase"/>
    <property type="match status" value="1"/>
</dbReference>
<evidence type="ECO:0000256" key="3">
    <source>
        <dbReference type="SAM" id="SignalP"/>
    </source>
</evidence>
<proteinExistence type="inferred from homology"/>
<keyword evidence="6" id="KW-1185">Reference proteome</keyword>
<dbReference type="PANTHER" id="PTHR43695">
    <property type="entry name" value="PUTATIVE (AFU_ORTHOLOGUE AFUA_2G17250)-RELATED"/>
    <property type="match status" value="1"/>
</dbReference>
<dbReference type="InterPro" id="IPR013830">
    <property type="entry name" value="SGNH_hydro"/>
</dbReference>
<feature type="signal peptide" evidence="3">
    <location>
        <begin position="1"/>
        <end position="19"/>
    </location>
</feature>
<dbReference type="Proteomes" id="UP000031518">
    <property type="component" value="Unassembled WGS sequence"/>
</dbReference>
<dbReference type="PANTHER" id="PTHR43695:SF1">
    <property type="entry name" value="RHAMNOGALACTURONAN ACETYLESTERASE"/>
    <property type="match status" value="1"/>
</dbReference>
<name>A0A0B6WU10_9BACT</name>
<dbReference type="InterPro" id="IPR036514">
    <property type="entry name" value="SGNH_hydro_sf"/>
</dbReference>
<dbReference type="AlphaFoldDB" id="A0A0B6WU10"/>
<dbReference type="Pfam" id="PF13472">
    <property type="entry name" value="Lipase_GDSL_2"/>
    <property type="match status" value="1"/>
</dbReference>
<comment type="similarity">
    <text evidence="1">Belongs to the 'GDSL' lipolytic enzyme family.</text>
</comment>
<dbReference type="EMBL" id="CBXV010000001">
    <property type="protein sequence ID" value="CDM64167.1"/>
    <property type="molecule type" value="Genomic_DNA"/>
</dbReference>
<feature type="domain" description="SGNH hydrolase-type esterase" evidence="4">
    <location>
        <begin position="35"/>
        <end position="235"/>
    </location>
</feature>
<dbReference type="InterPro" id="IPR037459">
    <property type="entry name" value="RhgT-like"/>
</dbReference>
<evidence type="ECO:0000313" key="6">
    <source>
        <dbReference type="Proteomes" id="UP000031518"/>
    </source>
</evidence>
<organism evidence="5 6">
    <name type="scientific">Pyrinomonas methylaliphatogenes</name>
    <dbReference type="NCBI Taxonomy" id="454194"/>
    <lineage>
        <taxon>Bacteria</taxon>
        <taxon>Pseudomonadati</taxon>
        <taxon>Acidobacteriota</taxon>
        <taxon>Blastocatellia</taxon>
        <taxon>Blastocatellales</taxon>
        <taxon>Pyrinomonadaceae</taxon>
        <taxon>Pyrinomonas</taxon>
    </lineage>
</organism>
<evidence type="ECO:0000313" key="5">
    <source>
        <dbReference type="EMBL" id="CDM64167.1"/>
    </source>
</evidence>
<keyword evidence="3" id="KW-0732">Signal</keyword>
<dbReference type="RefSeq" id="WP_211197568.1">
    <property type="nucleotide sequence ID" value="NZ_CBXV010000001.1"/>
</dbReference>
<gene>
    <name evidence="5" type="ORF">PYK22_00159</name>
</gene>
<evidence type="ECO:0000259" key="4">
    <source>
        <dbReference type="Pfam" id="PF13472"/>
    </source>
</evidence>
<reference evidence="5 6" key="2">
    <citation type="submission" date="2015-01" db="EMBL/GenBank/DDBJ databases">
        <title>Complete genome sequence of Pyrinomonas methylaliphatogenes type strain K22T.</title>
        <authorList>
            <person name="Lee K.C.Y."/>
            <person name="Power J.F."/>
            <person name="Dunfield P.F."/>
            <person name="Morgan X.C."/>
            <person name="Huttenhower C."/>
            <person name="Stott M.B."/>
        </authorList>
    </citation>
    <scope>NUCLEOTIDE SEQUENCE [LARGE SCALE GENOMIC DNA]</scope>
    <source>
        <strain evidence="5 6">K22</strain>
    </source>
</reference>
<sequence precursor="true">MRRAFLISFFVIIFSVVTAAQQEKVNPRLPTLFIIGDSTVRTTTPGQQGWGDPIAAYFDPQKINVVNRAIGGRSSRTFLTEGRWDEILAQLKPGDFVLMQFGHNDAGPINDTQRARGTIRGIGEETIEIDNLLTKKHEVVHTYGWYLRKYIRDAKAKGATPIVLSPIPRKIWKDGQIVRASRDYGLWAKQVARAEGVPFVDLNEIIARRYEKMGPEKVNALFADEHTHTTPAGAELNAECVISGLKGLKRCELCRFFSAKAKGVPAFKADSAELRN</sequence>
<accession>A0A0B6WU10</accession>
<reference evidence="5 6" key="1">
    <citation type="submission" date="2013-12" db="EMBL/GenBank/DDBJ databases">
        <authorList>
            <person name="Stott M."/>
        </authorList>
    </citation>
    <scope>NUCLEOTIDE SEQUENCE [LARGE SCALE GENOMIC DNA]</scope>
    <source>
        <strain evidence="5 6">K22</strain>
    </source>
</reference>
<feature type="chain" id="PRO_5002109891" evidence="3">
    <location>
        <begin position="20"/>
        <end position="276"/>
    </location>
</feature>
<evidence type="ECO:0000256" key="2">
    <source>
        <dbReference type="ARBA" id="ARBA00022801"/>
    </source>
</evidence>
<dbReference type="STRING" id="454194.PYK22_00159"/>
<evidence type="ECO:0000256" key="1">
    <source>
        <dbReference type="ARBA" id="ARBA00008668"/>
    </source>
</evidence>